<protein>
    <submittedName>
        <fullName evidence="1">Uncharacterized protein</fullName>
    </submittedName>
</protein>
<reference evidence="1 2" key="1">
    <citation type="submission" date="2023-01" db="EMBL/GenBank/DDBJ databases">
        <title>Analysis of 21 Apiospora genomes using comparative genomics revels a genus with tremendous synthesis potential of carbohydrate active enzymes and secondary metabolites.</title>
        <authorList>
            <person name="Sorensen T."/>
        </authorList>
    </citation>
    <scope>NUCLEOTIDE SEQUENCE [LARGE SCALE GENOMIC DNA]</scope>
    <source>
        <strain evidence="1 2">CBS 33761</strain>
    </source>
</reference>
<gene>
    <name evidence="1" type="ORF">PG993_007614</name>
</gene>
<proteinExistence type="predicted"/>
<organism evidence="1 2">
    <name type="scientific">Apiospora rasikravindrae</name>
    <dbReference type="NCBI Taxonomy" id="990691"/>
    <lineage>
        <taxon>Eukaryota</taxon>
        <taxon>Fungi</taxon>
        <taxon>Dikarya</taxon>
        <taxon>Ascomycota</taxon>
        <taxon>Pezizomycotina</taxon>
        <taxon>Sordariomycetes</taxon>
        <taxon>Xylariomycetidae</taxon>
        <taxon>Amphisphaeriales</taxon>
        <taxon>Apiosporaceae</taxon>
        <taxon>Apiospora</taxon>
    </lineage>
</organism>
<evidence type="ECO:0000313" key="2">
    <source>
        <dbReference type="Proteomes" id="UP001444661"/>
    </source>
</evidence>
<comment type="caution">
    <text evidence="1">The sequence shown here is derived from an EMBL/GenBank/DDBJ whole genome shotgun (WGS) entry which is preliminary data.</text>
</comment>
<keyword evidence="2" id="KW-1185">Reference proteome</keyword>
<evidence type="ECO:0000313" key="1">
    <source>
        <dbReference type="EMBL" id="KAK8039203.1"/>
    </source>
</evidence>
<dbReference type="EMBL" id="JAQQWK010000006">
    <property type="protein sequence ID" value="KAK8039203.1"/>
    <property type="molecule type" value="Genomic_DNA"/>
</dbReference>
<dbReference type="Proteomes" id="UP001444661">
    <property type="component" value="Unassembled WGS sequence"/>
</dbReference>
<name>A0ABR1SY02_9PEZI</name>
<sequence length="146" mass="15924">MTGRSGDIVHPVFHESLEMRPPHRGKRGAGNNVLDNMTSACQPPKLVTVKPKELGSVNCAFMHTALLANQWDRLRLTAPWKPSRVPNCLLKPGSFVGLAAIPGPGRLVTNPQLLLLTQLLLQCTLRDESWPNWLQSGLGNTAAETS</sequence>
<accession>A0ABR1SY02</accession>